<protein>
    <recommendedName>
        <fullName evidence="3">L-2-amino-thiazoline-4-carboxylic acid hydrolase</fullName>
    </recommendedName>
</protein>
<sequence length="174" mass="19966">MDEREMVSRAEAVSQIRSMAVQFADLYFCFVQEIRAALGDEAAREMVRRVLFQRARERAQAMVERADAQGAARTPENMPQVSDIAYMGWVPALGREHCPFGVAWNARIAQHPWFREYARMYCDVMDTTVAEAFTGNCSHKLYKNVVLGDESCERVYYPDEAVKNGRFTYGEPME</sequence>
<evidence type="ECO:0000313" key="1">
    <source>
        <dbReference type="EMBL" id="HIS91582.1"/>
    </source>
</evidence>
<gene>
    <name evidence="1" type="ORF">IAA84_01040</name>
</gene>
<accession>A0A9D1FY71</accession>
<dbReference type="AlphaFoldDB" id="A0A9D1FY71"/>
<reference evidence="1" key="2">
    <citation type="journal article" date="2021" name="PeerJ">
        <title>Extensive microbial diversity within the chicken gut microbiome revealed by metagenomics and culture.</title>
        <authorList>
            <person name="Gilroy R."/>
            <person name="Ravi A."/>
            <person name="Getino M."/>
            <person name="Pursley I."/>
            <person name="Horton D.L."/>
            <person name="Alikhan N.F."/>
            <person name="Baker D."/>
            <person name="Gharbi K."/>
            <person name="Hall N."/>
            <person name="Watson M."/>
            <person name="Adriaenssens E.M."/>
            <person name="Foster-Nyarko E."/>
            <person name="Jarju S."/>
            <person name="Secka A."/>
            <person name="Antonio M."/>
            <person name="Oren A."/>
            <person name="Chaudhuri R.R."/>
            <person name="La Ragione R."/>
            <person name="Hildebrand F."/>
            <person name="Pallen M.J."/>
        </authorList>
    </citation>
    <scope>NUCLEOTIDE SEQUENCE</scope>
    <source>
        <strain evidence="1">13766</strain>
    </source>
</reference>
<evidence type="ECO:0008006" key="3">
    <source>
        <dbReference type="Google" id="ProtNLM"/>
    </source>
</evidence>
<dbReference type="Proteomes" id="UP000824140">
    <property type="component" value="Unassembled WGS sequence"/>
</dbReference>
<comment type="caution">
    <text evidence="1">The sequence shown here is derived from an EMBL/GenBank/DDBJ whole genome shotgun (WGS) entry which is preliminary data.</text>
</comment>
<evidence type="ECO:0000313" key="2">
    <source>
        <dbReference type="Proteomes" id="UP000824140"/>
    </source>
</evidence>
<reference evidence="1" key="1">
    <citation type="submission" date="2020-10" db="EMBL/GenBank/DDBJ databases">
        <authorList>
            <person name="Gilroy R."/>
        </authorList>
    </citation>
    <scope>NUCLEOTIDE SEQUENCE</scope>
    <source>
        <strain evidence="1">13766</strain>
    </source>
</reference>
<organism evidence="1 2">
    <name type="scientific">Candidatus Alectryocaccomicrobium excrementavium</name>
    <dbReference type="NCBI Taxonomy" id="2840668"/>
    <lineage>
        <taxon>Bacteria</taxon>
        <taxon>Bacillati</taxon>
        <taxon>Bacillota</taxon>
        <taxon>Clostridia</taxon>
        <taxon>Candidatus Alectryocaccomicrobium</taxon>
    </lineage>
</organism>
<name>A0A9D1FY71_9FIRM</name>
<proteinExistence type="predicted"/>
<dbReference type="EMBL" id="DVJN01000020">
    <property type="protein sequence ID" value="HIS91582.1"/>
    <property type="molecule type" value="Genomic_DNA"/>
</dbReference>